<keyword evidence="7" id="KW-0378">Hydrolase</keyword>
<feature type="domain" description="Fungal lipase-type" evidence="15">
    <location>
        <begin position="270"/>
        <end position="406"/>
    </location>
</feature>
<dbReference type="GO" id="GO:0046872">
    <property type="term" value="F:metal ion binding"/>
    <property type="evidence" value="ECO:0007669"/>
    <property type="project" value="UniProtKB-KW"/>
</dbReference>
<keyword evidence="12" id="KW-0472">Membrane</keyword>
<accession>A0A0R3W2M3</accession>
<reference evidence="16 17" key="2">
    <citation type="submission" date="2018-11" db="EMBL/GenBank/DDBJ databases">
        <authorList>
            <consortium name="Pathogen Informatics"/>
        </authorList>
    </citation>
    <scope>NUCLEOTIDE SEQUENCE [LARGE SCALE GENOMIC DNA]</scope>
</reference>
<evidence type="ECO:0000256" key="8">
    <source>
        <dbReference type="ARBA" id="ARBA00022837"/>
    </source>
</evidence>
<keyword evidence="5" id="KW-0812">Transmembrane</keyword>
<evidence type="ECO:0000313" key="16">
    <source>
        <dbReference type="EMBL" id="VDK32854.1"/>
    </source>
</evidence>
<dbReference type="PANTHER" id="PTHR45792:SF8">
    <property type="entry name" value="DIACYLGLYCEROL LIPASE-ALPHA"/>
    <property type="match status" value="1"/>
</dbReference>
<evidence type="ECO:0000313" key="18">
    <source>
        <dbReference type="WBParaSite" id="TASK_0000409301-mRNA-1"/>
    </source>
</evidence>
<evidence type="ECO:0000256" key="10">
    <source>
        <dbReference type="ARBA" id="ARBA00022989"/>
    </source>
</evidence>
<dbReference type="CDD" id="cd00519">
    <property type="entry name" value="Lipase_3"/>
    <property type="match status" value="1"/>
</dbReference>
<comment type="cofactor">
    <cofactor evidence="1">
        <name>Ca(2+)</name>
        <dbReference type="ChEBI" id="CHEBI:29108"/>
    </cofactor>
</comment>
<evidence type="ECO:0000256" key="11">
    <source>
        <dbReference type="ARBA" id="ARBA00023098"/>
    </source>
</evidence>
<dbReference type="Proteomes" id="UP000282613">
    <property type="component" value="Unassembled WGS sequence"/>
</dbReference>
<keyword evidence="6" id="KW-0479">Metal-binding</keyword>
<evidence type="ECO:0000256" key="5">
    <source>
        <dbReference type="ARBA" id="ARBA00022692"/>
    </source>
</evidence>
<evidence type="ECO:0000256" key="6">
    <source>
        <dbReference type="ARBA" id="ARBA00022723"/>
    </source>
</evidence>
<reference evidence="18" key="1">
    <citation type="submission" date="2017-02" db="UniProtKB">
        <authorList>
            <consortium name="WormBaseParasite"/>
        </authorList>
    </citation>
    <scope>IDENTIFICATION</scope>
</reference>
<evidence type="ECO:0000256" key="14">
    <source>
        <dbReference type="ARBA" id="ARBA00026104"/>
    </source>
</evidence>
<dbReference type="GO" id="GO:0016298">
    <property type="term" value="F:lipase activity"/>
    <property type="evidence" value="ECO:0007669"/>
    <property type="project" value="TreeGrafter"/>
</dbReference>
<gene>
    <name evidence="16" type="ORF">TASK_LOCUS4094</name>
</gene>
<sequence>MFTIVCEIIDWIRHYDKDGRLKYEFYETFLYDGPDKKTEDEKRDLVMNMRMVEKFKWKNVLSKKLDSPEDYGSDDKEAALDAVSTAFVDFLTDLDLTKSDVAIGLLLLRWQSDKWIGGHGRVPAKYVLEQTDPALTDLAAPLNPKLTDPFVKLKKEWLHISRLRRYSYLVNASYGWFYYYTENICDCVAVNRLCQKLSWSNPTTEKKEVDLENGIRGPGCCCCAGQNLYLAAFMEMTQLEVKDILYFEIVNKLYNASIMLVIDDLTEAIVLIVRGTLSSDDVLVDMVAAGEPLRDEDRDLPPEKRMIGHGGMCRTARSIVQHVLEEQMFESARRLRPHYPVVICGHSLGAGLVSLMCVLLKPHYPELKAYAFSPPGGLMNKNIAKATRDYLCSVSYGYDCVGRMASRTVEDLRARIFHALCVYKKPKFITLGKEICRLFLRNLPCCHNLPRIIDLDDETGSKLIDPDMNEAYKTPIGSKFKPYLKDRPGGKSKVDRLLPDQRSLMRWKNPKCKTLLILPRPYPRSLYPESLLYPEKMDHYTVDMMIESFLEPIPSGRLLHILEVDQDFQINGSQPYKNGTKLSSPFIDDLNPFVHDQSMVIGLSDYFRKGYTPPPIALWANEQTFNSLLVHPKMFFNHSPIHVSTALDRLYTSIMHPENVYKIHVNTWNKVPQAVKGVERKLTPEDKERYCRVRKLK</sequence>
<evidence type="ECO:0000256" key="3">
    <source>
        <dbReference type="ARBA" id="ARBA00022475"/>
    </source>
</evidence>
<evidence type="ECO:0000256" key="7">
    <source>
        <dbReference type="ARBA" id="ARBA00022801"/>
    </source>
</evidence>
<keyword evidence="8" id="KW-0106">Calcium</keyword>
<keyword evidence="3" id="KW-1003">Cell membrane</keyword>
<dbReference type="InterPro" id="IPR002921">
    <property type="entry name" value="Fungal_lipase-type"/>
</dbReference>
<organism evidence="18">
    <name type="scientific">Taenia asiatica</name>
    <name type="common">Asian tapeworm</name>
    <dbReference type="NCBI Taxonomy" id="60517"/>
    <lineage>
        <taxon>Eukaryota</taxon>
        <taxon>Metazoa</taxon>
        <taxon>Spiralia</taxon>
        <taxon>Lophotrochozoa</taxon>
        <taxon>Platyhelminthes</taxon>
        <taxon>Cestoda</taxon>
        <taxon>Eucestoda</taxon>
        <taxon>Cyclophyllidea</taxon>
        <taxon>Taeniidae</taxon>
        <taxon>Taenia</taxon>
    </lineage>
</organism>
<dbReference type="EMBL" id="UYRS01018328">
    <property type="protein sequence ID" value="VDK32854.1"/>
    <property type="molecule type" value="Genomic_DNA"/>
</dbReference>
<keyword evidence="11" id="KW-0443">Lipid metabolism</keyword>
<dbReference type="WBParaSite" id="TASK_0000409301-mRNA-1">
    <property type="protein sequence ID" value="TASK_0000409301-mRNA-1"/>
    <property type="gene ID" value="TASK_0000409301"/>
</dbReference>
<evidence type="ECO:0000313" key="17">
    <source>
        <dbReference type="Proteomes" id="UP000282613"/>
    </source>
</evidence>
<comment type="catalytic activity">
    <reaction evidence="13">
        <text>a 1,2-diacyl-sn-glycerol + H2O = a 2-acylglycerol + a fatty acid + H(+)</text>
        <dbReference type="Rhea" id="RHEA:33275"/>
        <dbReference type="ChEBI" id="CHEBI:15377"/>
        <dbReference type="ChEBI" id="CHEBI:15378"/>
        <dbReference type="ChEBI" id="CHEBI:17389"/>
        <dbReference type="ChEBI" id="CHEBI:17815"/>
        <dbReference type="ChEBI" id="CHEBI:28868"/>
        <dbReference type="EC" id="3.1.1.116"/>
    </reaction>
    <physiologicalReaction direction="left-to-right" evidence="13">
        <dbReference type="Rhea" id="RHEA:33276"/>
    </physiologicalReaction>
</comment>
<evidence type="ECO:0000256" key="1">
    <source>
        <dbReference type="ARBA" id="ARBA00001913"/>
    </source>
</evidence>
<name>A0A0R3W2M3_TAEAS</name>
<dbReference type="AlphaFoldDB" id="A0A0R3W2M3"/>
<comment type="subcellular location">
    <subcellularLocation>
        <location evidence="2">Cell membrane</location>
        <topology evidence="2">Multi-pass membrane protein</topology>
    </subcellularLocation>
</comment>
<proteinExistence type="predicted"/>
<keyword evidence="10" id="KW-1133">Transmembrane helix</keyword>
<evidence type="ECO:0000256" key="2">
    <source>
        <dbReference type="ARBA" id="ARBA00004651"/>
    </source>
</evidence>
<evidence type="ECO:0000256" key="12">
    <source>
        <dbReference type="ARBA" id="ARBA00023136"/>
    </source>
</evidence>
<keyword evidence="9" id="KW-0442">Lipid degradation</keyword>
<dbReference type="STRING" id="60517.A0A0R3W2M3"/>
<dbReference type="GO" id="GO:0046340">
    <property type="term" value="P:diacylglycerol catabolic process"/>
    <property type="evidence" value="ECO:0007669"/>
    <property type="project" value="TreeGrafter"/>
</dbReference>
<dbReference type="Gene3D" id="3.40.50.1820">
    <property type="entry name" value="alpha/beta hydrolase"/>
    <property type="match status" value="1"/>
</dbReference>
<dbReference type="OrthoDB" id="438440at2759"/>
<evidence type="ECO:0000256" key="13">
    <source>
        <dbReference type="ARBA" id="ARBA00024531"/>
    </source>
</evidence>
<dbReference type="PANTHER" id="PTHR45792">
    <property type="entry name" value="DIACYLGLYCEROL LIPASE HOMOLOG-RELATED"/>
    <property type="match status" value="1"/>
</dbReference>
<dbReference type="GO" id="GO:0019369">
    <property type="term" value="P:arachidonate metabolic process"/>
    <property type="evidence" value="ECO:0007669"/>
    <property type="project" value="TreeGrafter"/>
</dbReference>
<dbReference type="Pfam" id="PF01764">
    <property type="entry name" value="Lipase_3"/>
    <property type="match status" value="1"/>
</dbReference>
<evidence type="ECO:0000256" key="9">
    <source>
        <dbReference type="ARBA" id="ARBA00022963"/>
    </source>
</evidence>
<dbReference type="SUPFAM" id="SSF53474">
    <property type="entry name" value="alpha/beta-Hydrolases"/>
    <property type="match status" value="1"/>
</dbReference>
<keyword evidence="17" id="KW-1185">Reference proteome</keyword>
<protein>
    <recommendedName>
        <fullName evidence="14">sn-1-specific diacylglycerol lipase</fullName>
        <ecNumber evidence="14">3.1.1.116</ecNumber>
    </recommendedName>
</protein>
<dbReference type="EC" id="3.1.1.116" evidence="14"/>
<dbReference type="InterPro" id="IPR029058">
    <property type="entry name" value="AB_hydrolase_fold"/>
</dbReference>
<keyword evidence="4" id="KW-0597">Phosphoprotein</keyword>
<dbReference type="InterPro" id="IPR052214">
    <property type="entry name" value="DAG_Lipase-Related"/>
</dbReference>
<evidence type="ECO:0000259" key="15">
    <source>
        <dbReference type="Pfam" id="PF01764"/>
    </source>
</evidence>
<evidence type="ECO:0000256" key="4">
    <source>
        <dbReference type="ARBA" id="ARBA00022553"/>
    </source>
</evidence>
<dbReference type="GO" id="GO:0005886">
    <property type="term" value="C:plasma membrane"/>
    <property type="evidence" value="ECO:0007669"/>
    <property type="project" value="UniProtKB-SubCell"/>
</dbReference>